<proteinExistence type="predicted"/>
<evidence type="ECO:0000256" key="1">
    <source>
        <dbReference type="SAM" id="Phobius"/>
    </source>
</evidence>
<protein>
    <recommendedName>
        <fullName evidence="2">Methyltransferase domain-containing protein</fullName>
    </recommendedName>
</protein>
<dbReference type="PANTHER" id="PTHR32026">
    <property type="entry name" value="METHYLTRANSFERASE-LIKE PROTEIN 24"/>
    <property type="match status" value="1"/>
</dbReference>
<name>A0AA89C6L4_PINIB</name>
<feature type="transmembrane region" description="Helical" evidence="1">
    <location>
        <begin position="12"/>
        <end position="31"/>
    </location>
</feature>
<accession>A0AA89C6L4</accession>
<keyword evidence="1" id="KW-0812">Transmembrane</keyword>
<comment type="caution">
    <text evidence="3">The sequence shown here is derived from an EMBL/GenBank/DDBJ whole genome shotgun (WGS) entry which is preliminary data.</text>
</comment>
<evidence type="ECO:0000313" key="4">
    <source>
        <dbReference type="Proteomes" id="UP001186944"/>
    </source>
</evidence>
<dbReference type="Pfam" id="PF13383">
    <property type="entry name" value="Methyltransf_22"/>
    <property type="match status" value="1"/>
</dbReference>
<dbReference type="InterPro" id="IPR029063">
    <property type="entry name" value="SAM-dependent_MTases_sf"/>
</dbReference>
<organism evidence="3 4">
    <name type="scientific">Pinctada imbricata</name>
    <name type="common">Atlantic pearl-oyster</name>
    <name type="synonym">Pinctada martensii</name>
    <dbReference type="NCBI Taxonomy" id="66713"/>
    <lineage>
        <taxon>Eukaryota</taxon>
        <taxon>Metazoa</taxon>
        <taxon>Spiralia</taxon>
        <taxon>Lophotrochozoa</taxon>
        <taxon>Mollusca</taxon>
        <taxon>Bivalvia</taxon>
        <taxon>Autobranchia</taxon>
        <taxon>Pteriomorphia</taxon>
        <taxon>Pterioida</taxon>
        <taxon>Pterioidea</taxon>
        <taxon>Pteriidae</taxon>
        <taxon>Pinctada</taxon>
    </lineage>
</organism>
<keyword evidence="1" id="KW-1133">Transmembrane helix</keyword>
<keyword evidence="4" id="KW-1185">Reference proteome</keyword>
<evidence type="ECO:0000313" key="3">
    <source>
        <dbReference type="EMBL" id="KAK3102929.1"/>
    </source>
</evidence>
<gene>
    <name evidence="3" type="ORF">FSP39_015005</name>
</gene>
<dbReference type="Proteomes" id="UP001186944">
    <property type="component" value="Unassembled WGS sequence"/>
</dbReference>
<dbReference type="EMBL" id="VSWD01000005">
    <property type="protein sequence ID" value="KAK3102929.1"/>
    <property type="molecule type" value="Genomic_DNA"/>
</dbReference>
<dbReference type="InterPro" id="IPR026913">
    <property type="entry name" value="METTL24"/>
</dbReference>
<dbReference type="AlphaFoldDB" id="A0AA89C6L4"/>
<reference evidence="3" key="1">
    <citation type="submission" date="2019-08" db="EMBL/GenBank/DDBJ databases">
        <title>The improved chromosome-level genome for the pearl oyster Pinctada fucata martensii using PacBio sequencing and Hi-C.</title>
        <authorList>
            <person name="Zheng Z."/>
        </authorList>
    </citation>
    <scope>NUCLEOTIDE SEQUENCE</scope>
    <source>
        <strain evidence="3">ZZ-2019</strain>
        <tissue evidence="3">Adductor muscle</tissue>
    </source>
</reference>
<keyword evidence="1" id="KW-0472">Membrane</keyword>
<evidence type="ECO:0000259" key="2">
    <source>
        <dbReference type="Pfam" id="PF13383"/>
    </source>
</evidence>
<feature type="domain" description="Methyltransferase" evidence="2">
    <location>
        <begin position="358"/>
        <end position="538"/>
    </location>
</feature>
<dbReference type="PANTHER" id="PTHR32026:SF10">
    <property type="entry name" value="METHYLTRANSFERASE-LIKE PROTEIN 24-RELATED"/>
    <property type="match status" value="1"/>
</dbReference>
<sequence>MSLVKMYFWRLRSCVLVSCLLIFILIIIISFKKTPVLDNRLPIEWTSRFQSVYETQRGGYVTKARRAEESKQNRTDIFEWTMPYDEYCRSKINDTLYDKSMVIPDDKTLKTIPLQQLACFYNRYISSIQSLCHTHQFLGQIHTGGVMVCSDAEIKPNGSVLFFEHDIPDFQMFLYDFMARFSPKVTYFYIERPLENTTIPPEFYFRQIQGTLSKEIDETVLSLSLSDWMKKVSADELQIFTFSVREETLTAFEDFVSSSAINHIKILVIKLHYDHNNYTTTGLTRRLTPLRRLYEQSFRIYWFDRSFHCAIKSSKSKFNDCFTVCLIQQEELGKTRDTLKNSEHTESYVLPLVSAIPILNEQEAEVTYQNYLTTLQYHCKQFVRIGRNVDGGWEVCLDRRYLPGESCLVYSFGIKDDWSFDEEMSNYYHCEVNSFDPSLDIQNHTHTPGVHFYNIGLSSKDKIIPGMVYGNESKRLGNWTLRTLQSILLDLGHLNRTIDVIKIDIEGTEWGSIPNMISSGILSNVKQFLVEFHGQGDVASLRVLRMLYDIGFRIYWMHRNPACQNDGHLIPICSCFEIYFVNTHF</sequence>
<dbReference type="InterPro" id="IPR025714">
    <property type="entry name" value="Methyltranfer_dom"/>
</dbReference>
<dbReference type="SUPFAM" id="SSF53335">
    <property type="entry name" value="S-adenosyl-L-methionine-dependent methyltransferases"/>
    <property type="match status" value="1"/>
</dbReference>